<feature type="compositionally biased region" description="Polar residues" evidence="4">
    <location>
        <begin position="1"/>
        <end position="13"/>
    </location>
</feature>
<feature type="domain" description="GAR" evidence="5">
    <location>
        <begin position="1073"/>
        <end position="1155"/>
    </location>
</feature>
<keyword evidence="7" id="KW-1185">Reference proteome</keyword>
<feature type="region of interest" description="Disordered" evidence="4">
    <location>
        <begin position="1023"/>
        <end position="1051"/>
    </location>
</feature>
<feature type="region of interest" description="Disordered" evidence="4">
    <location>
        <begin position="966"/>
        <end position="991"/>
    </location>
</feature>
<feature type="compositionally biased region" description="Polar residues" evidence="4">
    <location>
        <begin position="1023"/>
        <end position="1036"/>
    </location>
</feature>
<dbReference type="SMART" id="SM00243">
    <property type="entry name" value="GAS2"/>
    <property type="match status" value="1"/>
</dbReference>
<feature type="region of interest" description="Disordered" evidence="4">
    <location>
        <begin position="236"/>
        <end position="257"/>
    </location>
</feature>
<comment type="subcellular location">
    <subcellularLocation>
        <location evidence="1">Cytoplasm</location>
        <location evidence="1">Cytoskeleton</location>
    </subcellularLocation>
</comment>
<feature type="region of interest" description="Disordered" evidence="4">
    <location>
        <begin position="197"/>
        <end position="224"/>
    </location>
</feature>
<feature type="region of interest" description="Disordered" evidence="4">
    <location>
        <begin position="1"/>
        <end position="21"/>
    </location>
</feature>
<sequence length="1236" mass="137562">MAANGQGMSTHPTQTEDELRDLNDEDAQELRNFLEKRRWFEGKLKILEAIPPIYPFLHLHVDTKSEQILDAEAGPSNWRLPNVDQVKQWQKERDQIEEEVLDFDGGDLVRIKKKTRAATQLPLTAPSTHLVSITLDLVVLVDQLLKLLRHRGELLQLTRLRLDWDRIRCEVVSETAKIREEVDSIVRDQGRWTPAVDPKIWTPVTPRSNDLDTVPPQTPPRSALATLPSIASSLSSLQLSDSPGGRSPSRAHSTPKRSLHVPLLHSQLINVKIRHQTLATTKLSRSGVILDRMIDIAGPLKGLGDVNGPIGADKDSGAVPDELLDVQDELEEEVRRLGDKVSWCKDLEEHWKRSEAYYLASSQALSAAERALSDLRSSLTEPATSERHRQLAAMVRIAQTHVPPALDSTFPNPTHPDYPENDQHNAEVVTALKAAREEATQTVNKCLLALEWYAKLASAREELRSRRIEAFGSSGALRTTFDLLKNGTMETKRPDLEKEEEVMASEQWSKRMTDWKTEATAQADAARLNGQRTILAIQQYRNASRLPSALQDGHFHYEDDCITDVDNEAEALLQLSRSVIEEARTATHDKELVDIGRPMLCAARSILAKQEALSGSLDTALEQSSWPENSSVADEGFKKELSQLEQRMNADMITPYDKFLFQRKVFGCVGSSGGSFNTVDRVISNQKDLGRKCGILERLRGQAAAIIIILQEADKFLYRIHEVREEPSQALDSLKHETETWLSTVASRMPFIAHEPSRHSDHGAASKSMTSSSILAPVATIDLVSIDQRARDMVNERTLQVAAAVAEVEARQADLRWTGWTERCHQAAEQIDQVLSGWQEYQGHLEDRNDHNSVKSIDQARIENLTSAIQRHVTCMREAVHAMEQEVGCVLRDRRGREKEILMWQSAVEAARMAIDEAVAEAEGWLVMVHQRRESLHDRGVFSSHDTTVEPVEVLEGLEEGKVISDFSDSGSNGVQATTMNRPSSVMSVSRLPRLSGSLPRAIASRSASNPKAIFGSPTLTRSLSRTRAVSDTPSRTRPHSLGSSGIPRRRQETAKVPLMAMAKPITKGYVANPQNRLDVAVGEIVNKLDVGMPIRPVGYAGDEWQDKSGQYWIGAEGRARLCFCRILRSRTVMVRVGGGWIELSRFLLDHFADAVVGNMTGGETMPPSQSNSSLASILSDVPSTPPRLVKSVSSQSLDRGSPLAAFQFMKKASQSPSVREKEKELFHGRRSILGK</sequence>
<dbReference type="Proteomes" id="UP000092666">
    <property type="component" value="Unassembled WGS sequence"/>
</dbReference>
<protein>
    <recommendedName>
        <fullName evidence="5">GAR domain-containing protein</fullName>
    </recommendedName>
</protein>
<dbReference type="OrthoDB" id="10017054at2759"/>
<keyword evidence="2" id="KW-0963">Cytoplasm</keyword>
<dbReference type="Pfam" id="PF02187">
    <property type="entry name" value="GAS2"/>
    <property type="match status" value="1"/>
</dbReference>
<feature type="compositionally biased region" description="Basic and acidic residues" evidence="4">
    <location>
        <begin position="1219"/>
        <end position="1228"/>
    </location>
</feature>
<evidence type="ECO:0000259" key="5">
    <source>
        <dbReference type="PROSITE" id="PS51460"/>
    </source>
</evidence>
<evidence type="ECO:0000256" key="2">
    <source>
        <dbReference type="ARBA" id="ARBA00022490"/>
    </source>
</evidence>
<dbReference type="InterPro" id="IPR036534">
    <property type="entry name" value="GAR_dom_sf"/>
</dbReference>
<accession>A0A1B9GPP8</accession>
<dbReference type="SUPFAM" id="SSF143575">
    <property type="entry name" value="GAS2 domain-like"/>
    <property type="match status" value="1"/>
</dbReference>
<dbReference type="AlphaFoldDB" id="A0A1B9GPP8"/>
<dbReference type="GO" id="GO:0005856">
    <property type="term" value="C:cytoskeleton"/>
    <property type="evidence" value="ECO:0007669"/>
    <property type="project" value="UniProtKB-SubCell"/>
</dbReference>
<organism evidence="6 7">
    <name type="scientific">Kwoniella heveanensis BCC8398</name>
    <dbReference type="NCBI Taxonomy" id="1296120"/>
    <lineage>
        <taxon>Eukaryota</taxon>
        <taxon>Fungi</taxon>
        <taxon>Dikarya</taxon>
        <taxon>Basidiomycota</taxon>
        <taxon>Agaricomycotina</taxon>
        <taxon>Tremellomycetes</taxon>
        <taxon>Tremellales</taxon>
        <taxon>Cryptococcaceae</taxon>
        <taxon>Kwoniella</taxon>
    </lineage>
</organism>
<dbReference type="GO" id="GO:0008017">
    <property type="term" value="F:microtubule binding"/>
    <property type="evidence" value="ECO:0007669"/>
    <property type="project" value="InterPro"/>
</dbReference>
<proteinExistence type="predicted"/>
<reference evidence="6 7" key="1">
    <citation type="submission" date="2013-07" db="EMBL/GenBank/DDBJ databases">
        <title>The Genome Sequence of Cryptococcus heveanensis BCC8398.</title>
        <authorList>
            <consortium name="The Broad Institute Genome Sequencing Platform"/>
            <person name="Cuomo C."/>
            <person name="Litvintseva A."/>
            <person name="Chen Y."/>
            <person name="Heitman J."/>
            <person name="Sun S."/>
            <person name="Springer D."/>
            <person name="Dromer F."/>
            <person name="Young S.K."/>
            <person name="Zeng Q."/>
            <person name="Gargeya S."/>
            <person name="Fitzgerald M."/>
            <person name="Abouelleil A."/>
            <person name="Alvarado L."/>
            <person name="Berlin A.M."/>
            <person name="Chapman S.B."/>
            <person name="Dewar J."/>
            <person name="Goldberg J."/>
            <person name="Griggs A."/>
            <person name="Gujja S."/>
            <person name="Hansen M."/>
            <person name="Howarth C."/>
            <person name="Imamovic A."/>
            <person name="Larimer J."/>
            <person name="McCowan C."/>
            <person name="Murphy C."/>
            <person name="Pearson M."/>
            <person name="Priest M."/>
            <person name="Roberts A."/>
            <person name="Saif S."/>
            <person name="Shea T."/>
            <person name="Sykes S."/>
            <person name="Wortman J."/>
            <person name="Nusbaum C."/>
            <person name="Birren B."/>
        </authorList>
    </citation>
    <scope>NUCLEOTIDE SEQUENCE [LARGE SCALE GENOMIC DNA]</scope>
    <source>
        <strain evidence="6 7">BCC8398</strain>
    </source>
</reference>
<evidence type="ECO:0000256" key="1">
    <source>
        <dbReference type="ARBA" id="ARBA00004245"/>
    </source>
</evidence>
<dbReference type="PROSITE" id="PS51460">
    <property type="entry name" value="GAR"/>
    <property type="match status" value="1"/>
</dbReference>
<evidence type="ECO:0000256" key="3">
    <source>
        <dbReference type="ARBA" id="ARBA00023212"/>
    </source>
</evidence>
<dbReference type="InterPro" id="IPR003108">
    <property type="entry name" value="GAR_dom"/>
</dbReference>
<dbReference type="EMBL" id="KI669506">
    <property type="protein sequence ID" value="OCF32983.1"/>
    <property type="molecule type" value="Genomic_DNA"/>
</dbReference>
<feature type="compositionally biased region" description="Polar residues" evidence="4">
    <location>
        <begin position="967"/>
        <end position="988"/>
    </location>
</feature>
<keyword evidence="3" id="KW-0206">Cytoskeleton</keyword>
<evidence type="ECO:0000313" key="7">
    <source>
        <dbReference type="Proteomes" id="UP000092666"/>
    </source>
</evidence>
<dbReference type="STRING" id="1296120.A0A1B9GPP8"/>
<evidence type="ECO:0000256" key="4">
    <source>
        <dbReference type="SAM" id="MobiDB-lite"/>
    </source>
</evidence>
<reference evidence="7" key="2">
    <citation type="submission" date="2013-12" db="EMBL/GenBank/DDBJ databases">
        <title>Evolution of pathogenesis and genome organization in the Tremellales.</title>
        <authorList>
            <person name="Cuomo C."/>
            <person name="Litvintseva A."/>
            <person name="Heitman J."/>
            <person name="Chen Y."/>
            <person name="Sun S."/>
            <person name="Springer D."/>
            <person name="Dromer F."/>
            <person name="Young S."/>
            <person name="Zeng Q."/>
            <person name="Chapman S."/>
            <person name="Gujja S."/>
            <person name="Saif S."/>
            <person name="Birren B."/>
        </authorList>
    </citation>
    <scope>NUCLEOTIDE SEQUENCE [LARGE SCALE GENOMIC DNA]</scope>
    <source>
        <strain evidence="7">BCC8398</strain>
    </source>
</reference>
<feature type="region of interest" description="Disordered" evidence="4">
    <location>
        <begin position="1212"/>
        <end position="1236"/>
    </location>
</feature>
<evidence type="ECO:0000313" key="6">
    <source>
        <dbReference type="EMBL" id="OCF32983.1"/>
    </source>
</evidence>
<dbReference type="Gene3D" id="3.30.920.20">
    <property type="entry name" value="Gas2-like domain"/>
    <property type="match status" value="1"/>
</dbReference>
<gene>
    <name evidence="6" type="ORF">I316_05321</name>
</gene>
<name>A0A1B9GPP8_9TREE</name>